<evidence type="ECO:0000256" key="4">
    <source>
        <dbReference type="ARBA" id="ARBA00022989"/>
    </source>
</evidence>
<keyword evidence="5 6" id="KW-0472">Membrane</keyword>
<feature type="transmembrane region" description="Helical" evidence="6">
    <location>
        <begin position="53"/>
        <end position="72"/>
    </location>
</feature>
<gene>
    <name evidence="8" type="ORF">Aru02nite_33090</name>
</gene>
<keyword evidence="9" id="KW-1185">Reference proteome</keyword>
<feature type="transmembrane region" description="Helical" evidence="6">
    <location>
        <begin position="6"/>
        <end position="23"/>
    </location>
</feature>
<evidence type="ECO:0000256" key="3">
    <source>
        <dbReference type="ARBA" id="ARBA00022692"/>
    </source>
</evidence>
<comment type="caution">
    <text evidence="8">The sequence shown here is derived from an EMBL/GenBank/DDBJ whole genome shotgun (WGS) entry which is preliminary data.</text>
</comment>
<protein>
    <recommendedName>
        <fullName evidence="7">MrpA C-terminal/MbhD domain-containing protein</fullName>
    </recommendedName>
</protein>
<dbReference type="GO" id="GO:0005886">
    <property type="term" value="C:plasma membrane"/>
    <property type="evidence" value="ECO:0007669"/>
    <property type="project" value="UniProtKB-SubCell"/>
</dbReference>
<dbReference type="EMBL" id="BOMB01000019">
    <property type="protein sequence ID" value="GID12420.1"/>
    <property type="molecule type" value="Genomic_DNA"/>
</dbReference>
<comment type="subcellular location">
    <subcellularLocation>
        <location evidence="1">Cell membrane</location>
        <topology evidence="1">Multi-pass membrane protein</topology>
    </subcellularLocation>
</comment>
<evidence type="ECO:0000259" key="7">
    <source>
        <dbReference type="Pfam" id="PF13244"/>
    </source>
</evidence>
<sequence>MNAVLIGVALTLVAAAGAVVALTGRPGRQAVTLSAYGLLLALLFLVLQAPDVALSQIAVGTVVVPLMVLLAVRRIRRGRR</sequence>
<keyword evidence="2" id="KW-1003">Cell membrane</keyword>
<name>A0A8J3J0Q7_9ACTN</name>
<proteinExistence type="predicted"/>
<evidence type="ECO:0000313" key="9">
    <source>
        <dbReference type="Proteomes" id="UP000612808"/>
    </source>
</evidence>
<keyword evidence="3 6" id="KW-0812">Transmembrane</keyword>
<dbReference type="InterPro" id="IPR025383">
    <property type="entry name" value="MrpA_C/MbhD"/>
</dbReference>
<evidence type="ECO:0000256" key="5">
    <source>
        <dbReference type="ARBA" id="ARBA00023136"/>
    </source>
</evidence>
<accession>A0A8J3J0Q7</accession>
<organism evidence="8 9">
    <name type="scientific">Actinocatenispora rupis</name>
    <dbReference type="NCBI Taxonomy" id="519421"/>
    <lineage>
        <taxon>Bacteria</taxon>
        <taxon>Bacillati</taxon>
        <taxon>Actinomycetota</taxon>
        <taxon>Actinomycetes</taxon>
        <taxon>Micromonosporales</taxon>
        <taxon>Micromonosporaceae</taxon>
        <taxon>Actinocatenispora</taxon>
    </lineage>
</organism>
<dbReference type="AlphaFoldDB" id="A0A8J3J0Q7"/>
<feature type="transmembrane region" description="Helical" evidence="6">
    <location>
        <begin position="30"/>
        <end position="47"/>
    </location>
</feature>
<dbReference type="Pfam" id="PF13244">
    <property type="entry name" value="MbhD"/>
    <property type="match status" value="1"/>
</dbReference>
<evidence type="ECO:0000256" key="1">
    <source>
        <dbReference type="ARBA" id="ARBA00004651"/>
    </source>
</evidence>
<dbReference type="Proteomes" id="UP000612808">
    <property type="component" value="Unassembled WGS sequence"/>
</dbReference>
<reference evidence="8" key="1">
    <citation type="submission" date="2021-01" db="EMBL/GenBank/DDBJ databases">
        <title>Whole genome shotgun sequence of Actinocatenispora rupis NBRC 107355.</title>
        <authorList>
            <person name="Komaki H."/>
            <person name="Tamura T."/>
        </authorList>
    </citation>
    <scope>NUCLEOTIDE SEQUENCE</scope>
    <source>
        <strain evidence="8">NBRC 107355</strain>
    </source>
</reference>
<evidence type="ECO:0000256" key="2">
    <source>
        <dbReference type="ARBA" id="ARBA00022475"/>
    </source>
</evidence>
<keyword evidence="4 6" id="KW-1133">Transmembrane helix</keyword>
<evidence type="ECO:0000256" key="6">
    <source>
        <dbReference type="SAM" id="Phobius"/>
    </source>
</evidence>
<dbReference type="RefSeq" id="WP_203658402.1">
    <property type="nucleotide sequence ID" value="NZ_BAAAZM010000013.1"/>
</dbReference>
<feature type="domain" description="MrpA C-terminal/MbhD" evidence="7">
    <location>
        <begin position="12"/>
        <end position="77"/>
    </location>
</feature>
<evidence type="ECO:0000313" key="8">
    <source>
        <dbReference type="EMBL" id="GID12420.1"/>
    </source>
</evidence>